<reference evidence="1 2" key="1">
    <citation type="submission" date="2012-12" db="EMBL/GenBank/DDBJ databases">
        <title>The Genome Sequence of Bacillus cereus VD133.</title>
        <authorList>
            <consortium name="The Broad Institute Genome Sequencing Platform"/>
            <consortium name="The Broad Institute Genome Sequencing Center for Infectious Disease"/>
            <person name="Feldgarden M."/>
            <person name="Van der Auwera G.A."/>
            <person name="Mahillon J."/>
            <person name="Duprez V."/>
            <person name="Timmery S."/>
            <person name="Mattelet C."/>
            <person name="Dierick K."/>
            <person name="Sun M."/>
            <person name="Yu Z."/>
            <person name="Zhu L."/>
            <person name="Hu X."/>
            <person name="Shank E.B."/>
            <person name="Swiecicka I."/>
            <person name="Hansen B.M."/>
            <person name="Andrup L."/>
            <person name="Walker B."/>
            <person name="Young S.K."/>
            <person name="Zeng Q."/>
            <person name="Gargeya S."/>
            <person name="Fitzgerald M."/>
            <person name="Haas B."/>
            <person name="Abouelleil A."/>
            <person name="Alvarado L."/>
            <person name="Arachchi H.M."/>
            <person name="Berlin A.M."/>
            <person name="Chapman S.B."/>
            <person name="Dewar J."/>
            <person name="Goldberg J."/>
            <person name="Griggs A."/>
            <person name="Gujja S."/>
            <person name="Hansen M."/>
            <person name="Howarth C."/>
            <person name="Imamovic A."/>
            <person name="Larimer J."/>
            <person name="McCowan C."/>
            <person name="Murphy C."/>
            <person name="Neiman D."/>
            <person name="Pearson M."/>
            <person name="Priest M."/>
            <person name="Roberts A."/>
            <person name="Saif S."/>
            <person name="Shea T."/>
            <person name="Sisk P."/>
            <person name="Sykes S."/>
            <person name="Wortman J."/>
            <person name="Nusbaum C."/>
            <person name="Birren B."/>
        </authorList>
    </citation>
    <scope>NUCLEOTIDE SEQUENCE [LARGE SCALE GENOMIC DNA]</scope>
    <source>
        <strain evidence="1 2">VD133</strain>
    </source>
</reference>
<protein>
    <submittedName>
        <fullName evidence="1">Uncharacterized protein</fullName>
    </submittedName>
</protein>
<dbReference type="EMBL" id="AHFB01000199">
    <property type="protein sequence ID" value="EOO23227.1"/>
    <property type="molecule type" value="Genomic_DNA"/>
</dbReference>
<organism evidence="1 2">
    <name type="scientific">Bacillus cereus VD133</name>
    <dbReference type="NCBI Taxonomy" id="1053233"/>
    <lineage>
        <taxon>Bacteria</taxon>
        <taxon>Bacillati</taxon>
        <taxon>Bacillota</taxon>
        <taxon>Bacilli</taxon>
        <taxon>Bacillales</taxon>
        <taxon>Bacillaceae</taxon>
        <taxon>Bacillus</taxon>
        <taxon>Bacillus cereus group</taxon>
    </lineage>
</organism>
<evidence type="ECO:0000313" key="2">
    <source>
        <dbReference type="Proteomes" id="UP000014018"/>
    </source>
</evidence>
<accession>A0A9W5UYP3</accession>
<dbReference type="Proteomes" id="UP000014018">
    <property type="component" value="Unassembled WGS sequence"/>
</dbReference>
<name>A0A9W5UYP3_BACCE</name>
<comment type="caution">
    <text evidence="1">The sequence shown here is derived from an EMBL/GenBank/DDBJ whole genome shotgun (WGS) entry which is preliminary data.</text>
</comment>
<proteinExistence type="predicted"/>
<evidence type="ECO:0000313" key="1">
    <source>
        <dbReference type="EMBL" id="EOO23227.1"/>
    </source>
</evidence>
<dbReference type="AlphaFoldDB" id="A0A9W5UYP3"/>
<dbReference type="RefSeq" id="WP_016111090.1">
    <property type="nucleotide sequence ID" value="NZ_KB976187.1"/>
</dbReference>
<gene>
    <name evidence="1" type="ORF">IIU_07070</name>
</gene>
<sequence length="48" mass="5430">MRRILTTILMFSFLLMSTTGSLDIIKPTKTTNKIEIQRLHADPGDACH</sequence>